<dbReference type="EMBL" id="CAUOFW020000924">
    <property type="protein sequence ID" value="CAK9138868.1"/>
    <property type="molecule type" value="Genomic_DNA"/>
</dbReference>
<gene>
    <name evidence="2" type="ORF">ILEXP_LOCUS6222</name>
</gene>
<keyword evidence="3" id="KW-1185">Reference proteome</keyword>
<dbReference type="AlphaFoldDB" id="A0ABC8R8A1"/>
<protein>
    <submittedName>
        <fullName evidence="2">Uncharacterized protein</fullName>
    </submittedName>
</protein>
<accession>A0ABC8R8A1</accession>
<dbReference type="Proteomes" id="UP001642360">
    <property type="component" value="Unassembled WGS sequence"/>
</dbReference>
<proteinExistence type="predicted"/>
<evidence type="ECO:0000313" key="2">
    <source>
        <dbReference type="EMBL" id="CAK9138868.1"/>
    </source>
</evidence>
<sequence>MNINLLSSFHRCTFETSGRPRVHRCRSFCNPNREEQNKSHQCKYPKQGLKRPSTTTHLFSLPSIFFIEARQHKLIIVVLCMGLQEDIQEKRDKTGDKREEMVS</sequence>
<comment type="caution">
    <text evidence="2">The sequence shown here is derived from an EMBL/GenBank/DDBJ whole genome shotgun (WGS) entry which is preliminary data.</text>
</comment>
<evidence type="ECO:0000313" key="3">
    <source>
        <dbReference type="Proteomes" id="UP001642360"/>
    </source>
</evidence>
<organism evidence="2 3">
    <name type="scientific">Ilex paraguariensis</name>
    <name type="common">yerba mate</name>
    <dbReference type="NCBI Taxonomy" id="185542"/>
    <lineage>
        <taxon>Eukaryota</taxon>
        <taxon>Viridiplantae</taxon>
        <taxon>Streptophyta</taxon>
        <taxon>Embryophyta</taxon>
        <taxon>Tracheophyta</taxon>
        <taxon>Spermatophyta</taxon>
        <taxon>Magnoliopsida</taxon>
        <taxon>eudicotyledons</taxon>
        <taxon>Gunneridae</taxon>
        <taxon>Pentapetalae</taxon>
        <taxon>asterids</taxon>
        <taxon>campanulids</taxon>
        <taxon>Aquifoliales</taxon>
        <taxon>Aquifoliaceae</taxon>
        <taxon>Ilex</taxon>
    </lineage>
</organism>
<reference evidence="2 3" key="1">
    <citation type="submission" date="2024-02" db="EMBL/GenBank/DDBJ databases">
        <authorList>
            <person name="Vignale AGUSTIN F."/>
            <person name="Sosa J E."/>
            <person name="Modenutti C."/>
        </authorList>
    </citation>
    <scope>NUCLEOTIDE SEQUENCE [LARGE SCALE GENOMIC DNA]</scope>
</reference>
<name>A0ABC8R8A1_9AQUA</name>
<feature type="region of interest" description="Disordered" evidence="1">
    <location>
        <begin position="32"/>
        <end position="51"/>
    </location>
</feature>
<evidence type="ECO:0000256" key="1">
    <source>
        <dbReference type="SAM" id="MobiDB-lite"/>
    </source>
</evidence>